<comment type="caution">
    <text evidence="1">The sequence shown here is derived from an EMBL/GenBank/DDBJ whole genome shotgun (WGS) entry which is preliminary data.</text>
</comment>
<protein>
    <submittedName>
        <fullName evidence="1">Uncharacterized protein</fullName>
    </submittedName>
</protein>
<organism evidence="1 2">
    <name type="scientific">Pleurodeles waltl</name>
    <name type="common">Iberian ribbed newt</name>
    <dbReference type="NCBI Taxonomy" id="8319"/>
    <lineage>
        <taxon>Eukaryota</taxon>
        <taxon>Metazoa</taxon>
        <taxon>Chordata</taxon>
        <taxon>Craniata</taxon>
        <taxon>Vertebrata</taxon>
        <taxon>Euteleostomi</taxon>
        <taxon>Amphibia</taxon>
        <taxon>Batrachia</taxon>
        <taxon>Caudata</taxon>
        <taxon>Salamandroidea</taxon>
        <taxon>Salamandridae</taxon>
        <taxon>Pleurodelinae</taxon>
        <taxon>Pleurodeles</taxon>
    </lineage>
</organism>
<proteinExistence type="predicted"/>
<dbReference type="Proteomes" id="UP001066276">
    <property type="component" value="Chromosome 1_2"/>
</dbReference>
<evidence type="ECO:0000313" key="2">
    <source>
        <dbReference type="Proteomes" id="UP001066276"/>
    </source>
</evidence>
<accession>A0AAV7WF04</accession>
<reference evidence="1" key="1">
    <citation type="journal article" date="2022" name="bioRxiv">
        <title>Sequencing and chromosome-scale assembly of the giantPleurodeles waltlgenome.</title>
        <authorList>
            <person name="Brown T."/>
            <person name="Elewa A."/>
            <person name="Iarovenko S."/>
            <person name="Subramanian E."/>
            <person name="Araus A.J."/>
            <person name="Petzold A."/>
            <person name="Susuki M."/>
            <person name="Suzuki K.-i.T."/>
            <person name="Hayashi T."/>
            <person name="Toyoda A."/>
            <person name="Oliveira C."/>
            <person name="Osipova E."/>
            <person name="Leigh N.D."/>
            <person name="Simon A."/>
            <person name="Yun M.H."/>
        </authorList>
    </citation>
    <scope>NUCLEOTIDE SEQUENCE</scope>
    <source>
        <strain evidence="1">20211129_DDA</strain>
        <tissue evidence="1">Liver</tissue>
    </source>
</reference>
<dbReference type="AlphaFoldDB" id="A0AAV7WF04"/>
<dbReference type="EMBL" id="JANPWB010000002">
    <property type="protein sequence ID" value="KAJ1210885.1"/>
    <property type="molecule type" value="Genomic_DNA"/>
</dbReference>
<gene>
    <name evidence="1" type="ORF">NDU88_006247</name>
</gene>
<name>A0AAV7WF04_PLEWA</name>
<evidence type="ECO:0000313" key="1">
    <source>
        <dbReference type="EMBL" id="KAJ1210885.1"/>
    </source>
</evidence>
<sequence>MKGGVGHPEVKILRIYCGSEKRLLRRPTWLGTFTFGHLHRKPMHSVILGGFTGALTGTHSDSGGGPDG</sequence>
<keyword evidence="2" id="KW-1185">Reference proteome</keyword>